<reference evidence="3" key="1">
    <citation type="submission" date="2017-02" db="EMBL/GenBank/DDBJ databases">
        <authorList>
            <person name="Varghese N."/>
            <person name="Submissions S."/>
        </authorList>
    </citation>
    <scope>NUCLEOTIDE SEQUENCE [LARGE SCALE GENOMIC DNA]</scope>
    <source>
        <strain evidence="3">ATCC 27862</strain>
    </source>
</reference>
<feature type="transmembrane region" description="Helical" evidence="1">
    <location>
        <begin position="84"/>
        <end position="106"/>
    </location>
</feature>
<name>A0A1T4MHK9_9BACT</name>
<keyword evidence="1" id="KW-0472">Membrane</keyword>
<proteinExistence type="predicted"/>
<sequence length="237" mass="28279">MVISAITSLILLKNKEFRKYWMQSYESKEYFTNNSLKVQESYFIRAHRKLNFNKWISISLLIYSFTILIVAIVLYNLADPEGRLISNISPIIIFSIGGIAINLLFFHHFNGIDKTFKNWAEFNSTLSDDLLIEKTIDFSQKNKVSQLNLSTKRNLFIVGNKYDLERCENKLTNIKVYRADKQWFRSKKLSKVKDKQEYLYSLMILNYDKTFVNNEKCNINMFINEYREYFLSIKTYY</sequence>
<feature type="transmembrane region" description="Helical" evidence="1">
    <location>
        <begin position="55"/>
        <end position="78"/>
    </location>
</feature>
<evidence type="ECO:0000313" key="3">
    <source>
        <dbReference type="Proteomes" id="UP000190389"/>
    </source>
</evidence>
<gene>
    <name evidence="2" type="ORF">SAMN02745154_00708</name>
</gene>
<dbReference type="NCBIfam" id="NF045996">
    <property type="entry name" value="MAG0920_fam"/>
    <property type="match status" value="1"/>
</dbReference>
<dbReference type="RefSeq" id="WP_078747390.1">
    <property type="nucleotide sequence ID" value="NZ_CP137850.1"/>
</dbReference>
<evidence type="ECO:0000313" key="2">
    <source>
        <dbReference type="EMBL" id="SJZ66403.1"/>
    </source>
</evidence>
<keyword evidence="1" id="KW-0812">Transmembrane</keyword>
<keyword evidence="3" id="KW-1185">Reference proteome</keyword>
<organism evidence="2 3">
    <name type="scientific">Mycoplasmopsis verecunda</name>
    <dbReference type="NCBI Taxonomy" id="171291"/>
    <lineage>
        <taxon>Bacteria</taxon>
        <taxon>Bacillati</taxon>
        <taxon>Mycoplasmatota</taxon>
        <taxon>Mycoplasmoidales</taxon>
        <taxon>Metamycoplasmataceae</taxon>
        <taxon>Mycoplasmopsis</taxon>
    </lineage>
</organism>
<dbReference type="EMBL" id="FUXF01000046">
    <property type="protein sequence ID" value="SJZ66403.1"/>
    <property type="molecule type" value="Genomic_DNA"/>
</dbReference>
<dbReference type="AlphaFoldDB" id="A0A1T4MHK9"/>
<evidence type="ECO:0000256" key="1">
    <source>
        <dbReference type="SAM" id="Phobius"/>
    </source>
</evidence>
<keyword evidence="1" id="KW-1133">Transmembrane helix</keyword>
<protein>
    <submittedName>
        <fullName evidence="2">Uncharacterized protein</fullName>
    </submittedName>
</protein>
<dbReference type="Proteomes" id="UP000190389">
    <property type="component" value="Unassembled WGS sequence"/>
</dbReference>
<accession>A0A1T4MHK9</accession>